<protein>
    <submittedName>
        <fullName evidence="1">Uncharacterized protein</fullName>
    </submittedName>
</protein>
<dbReference type="OrthoDB" id="3229882at2759"/>
<dbReference type="Proteomes" id="UP000193642">
    <property type="component" value="Unassembled WGS sequence"/>
</dbReference>
<evidence type="ECO:0000313" key="2">
    <source>
        <dbReference type="Proteomes" id="UP000193642"/>
    </source>
</evidence>
<gene>
    <name evidence="1" type="ORF">BCR33DRAFT_665246</name>
</gene>
<keyword evidence="2" id="KW-1185">Reference proteome</keyword>
<accession>A0A1Y2BGG3</accession>
<dbReference type="EMBL" id="MCGO01000067">
    <property type="protein sequence ID" value="ORY33567.1"/>
    <property type="molecule type" value="Genomic_DNA"/>
</dbReference>
<name>A0A1Y2BGG3_9FUNG</name>
<organism evidence="1 2">
    <name type="scientific">Rhizoclosmatium globosum</name>
    <dbReference type="NCBI Taxonomy" id="329046"/>
    <lineage>
        <taxon>Eukaryota</taxon>
        <taxon>Fungi</taxon>
        <taxon>Fungi incertae sedis</taxon>
        <taxon>Chytridiomycota</taxon>
        <taxon>Chytridiomycota incertae sedis</taxon>
        <taxon>Chytridiomycetes</taxon>
        <taxon>Chytridiales</taxon>
        <taxon>Chytriomycetaceae</taxon>
        <taxon>Rhizoclosmatium</taxon>
    </lineage>
</organism>
<reference evidence="1 2" key="1">
    <citation type="submission" date="2016-07" db="EMBL/GenBank/DDBJ databases">
        <title>Pervasive Adenine N6-methylation of Active Genes in Fungi.</title>
        <authorList>
            <consortium name="DOE Joint Genome Institute"/>
            <person name="Mondo S.J."/>
            <person name="Dannebaum R.O."/>
            <person name="Kuo R.C."/>
            <person name="Labutti K."/>
            <person name="Haridas S."/>
            <person name="Kuo A."/>
            <person name="Salamov A."/>
            <person name="Ahrendt S.R."/>
            <person name="Lipzen A."/>
            <person name="Sullivan W."/>
            <person name="Andreopoulos W.B."/>
            <person name="Clum A."/>
            <person name="Lindquist E."/>
            <person name="Daum C."/>
            <person name="Ramamoorthy G.K."/>
            <person name="Gryganskyi A."/>
            <person name="Culley D."/>
            <person name="Magnuson J.K."/>
            <person name="James T.Y."/>
            <person name="O'Malley M.A."/>
            <person name="Stajich J.E."/>
            <person name="Spatafora J.W."/>
            <person name="Visel A."/>
            <person name="Grigoriev I.V."/>
        </authorList>
    </citation>
    <scope>NUCLEOTIDE SEQUENCE [LARGE SCALE GENOMIC DNA]</scope>
    <source>
        <strain evidence="1 2">JEL800</strain>
    </source>
</reference>
<proteinExistence type="predicted"/>
<sequence length="222" mass="25273">CKARFPREYVKESVVDESGHLSMKKHDIWSNRVNPLISYLFGCNTDLTEMLSGTIVKAIIIYITDYITKSSIKFSSTFSALKDVASENPNLLNPSNSMECISNARALLIKSANKMTSKHAFGGPIISHYLFEGKGRYTNMEFVRIQYKNYTDILTDQENTRKNLGLPRLSSVRVELSDVGLVRTSLIEDWEHRGDWANPISFYDFFSSFCVKHEKKGDSGKF</sequence>
<dbReference type="AlphaFoldDB" id="A0A1Y2BGG3"/>
<dbReference type="STRING" id="329046.A0A1Y2BGG3"/>
<feature type="non-terminal residue" evidence="1">
    <location>
        <position position="1"/>
    </location>
</feature>
<comment type="caution">
    <text evidence="1">The sequence shown here is derived from an EMBL/GenBank/DDBJ whole genome shotgun (WGS) entry which is preliminary data.</text>
</comment>
<evidence type="ECO:0000313" key="1">
    <source>
        <dbReference type="EMBL" id="ORY33567.1"/>
    </source>
</evidence>